<keyword evidence="1" id="KW-1133">Transmembrane helix</keyword>
<dbReference type="EMBL" id="CP029287">
    <property type="protein sequence ID" value="AWR99061.1"/>
    <property type="molecule type" value="Genomic_DNA"/>
</dbReference>
<gene>
    <name evidence="2" type="ORF">DFR87_04430</name>
</gene>
<dbReference type="AlphaFoldDB" id="A0A2U9ISM4"/>
<reference evidence="2" key="1">
    <citation type="submission" date="2018-05" db="EMBL/GenBank/DDBJ databases">
        <title>Complete Genome Sequences of Extremely Thermoacidophilic, Metal-Mobilizing Type-Strain Members of the Archaeal Family Sulfolobaceae: Acidianus brierleyi DSM-1651T, Acidianus sulfidivorans DSM-18786T, Metallosphaera hakonensis DSM-7519T, and Metallosphaera prunae DSM-10039T.</title>
        <authorList>
            <person name="Counts J.A."/>
            <person name="Kelly R.M."/>
        </authorList>
    </citation>
    <scope>NUCLEOTIDE SEQUENCE [LARGE SCALE GENOMIC DNA]</scope>
    <source>
        <strain evidence="2">HO1-1</strain>
    </source>
</reference>
<protein>
    <submittedName>
        <fullName evidence="2">Uncharacterized protein</fullName>
    </submittedName>
</protein>
<proteinExistence type="predicted"/>
<evidence type="ECO:0000256" key="1">
    <source>
        <dbReference type="SAM" id="Phobius"/>
    </source>
</evidence>
<dbReference type="OrthoDB" id="34773at2157"/>
<evidence type="ECO:0000313" key="3">
    <source>
        <dbReference type="Proteomes" id="UP000247586"/>
    </source>
</evidence>
<accession>A0A2U9ISM4</accession>
<dbReference type="GeneID" id="36834562"/>
<feature type="transmembrane region" description="Helical" evidence="1">
    <location>
        <begin position="119"/>
        <end position="143"/>
    </location>
</feature>
<keyword evidence="3" id="KW-1185">Reference proteome</keyword>
<sequence length="146" mass="15049">MRKKIVIVGVIILVIGLVLAAGGFSIARTGISIATYSLSPGEGKTVSLRSGISTVSIAYNGSTPPKIVIKGKVVESSSSTKAEAFLINGTSPSVYVEDNSSVPILVDIAVTGISSSIEVAGLMFILGIILFFVGLGITIYGFIRRG</sequence>
<organism evidence="2 3">
    <name type="scientific">Metallosphaera hakonensis JCM 8857 = DSM 7519</name>
    <dbReference type="NCBI Taxonomy" id="1293036"/>
    <lineage>
        <taxon>Archaea</taxon>
        <taxon>Thermoproteota</taxon>
        <taxon>Thermoprotei</taxon>
        <taxon>Sulfolobales</taxon>
        <taxon>Sulfolobaceae</taxon>
        <taxon>Metallosphaera</taxon>
    </lineage>
</organism>
<name>A0A2U9ISM4_9CREN</name>
<dbReference type="RefSeq" id="WP_054836516.1">
    <property type="nucleotide sequence ID" value="NZ_BBBA01000005.1"/>
</dbReference>
<dbReference type="KEGG" id="mhk:DFR87_04430"/>
<keyword evidence="1" id="KW-0472">Membrane</keyword>
<keyword evidence="1" id="KW-0812">Transmembrane</keyword>
<dbReference type="Proteomes" id="UP000247586">
    <property type="component" value="Chromosome"/>
</dbReference>
<evidence type="ECO:0000313" key="2">
    <source>
        <dbReference type="EMBL" id="AWR99061.1"/>
    </source>
</evidence>